<comment type="pathway">
    <text evidence="9">Amino-acid biosynthesis.</text>
</comment>
<dbReference type="InterPro" id="IPR013815">
    <property type="entry name" value="ATP_grasp_subdomain_1"/>
</dbReference>
<evidence type="ECO:0000256" key="7">
    <source>
        <dbReference type="ARBA" id="ARBA00022840"/>
    </source>
</evidence>
<dbReference type="Gene3D" id="3.40.50.20">
    <property type="match status" value="1"/>
</dbReference>
<dbReference type="SUPFAM" id="SSF52440">
    <property type="entry name" value="PreATP-grasp domain"/>
    <property type="match status" value="1"/>
</dbReference>
<feature type="domain" description="ATP-grasp" evidence="11">
    <location>
        <begin position="93"/>
        <end position="278"/>
    </location>
</feature>
<proteinExistence type="inferred from homology"/>
<dbReference type="InterPro" id="IPR004666">
    <property type="entry name" value="Rp_bS6_RimK/Lys_biosynth_LsyX"/>
</dbReference>
<dbReference type="GO" id="GO:0046872">
    <property type="term" value="F:metal ion binding"/>
    <property type="evidence" value="ECO:0007669"/>
    <property type="project" value="UniProtKB-KW"/>
</dbReference>
<organism evidence="12 13">
    <name type="scientific">Candidatus Nitrosotalea okcheonensis</name>
    <dbReference type="NCBI Taxonomy" id="1903276"/>
    <lineage>
        <taxon>Archaea</taxon>
        <taxon>Nitrososphaerota</taxon>
        <taxon>Nitrososphaeria</taxon>
        <taxon>Nitrosotaleales</taxon>
        <taxon>Nitrosotaleaceae</taxon>
        <taxon>Nitrosotalea</taxon>
    </lineage>
</organism>
<keyword evidence="5" id="KW-0479">Metal-binding</keyword>
<dbReference type="RefSeq" id="WP_157927498.1">
    <property type="nucleotide sequence ID" value="NZ_LT841358.1"/>
</dbReference>
<dbReference type="EMBL" id="LT841358">
    <property type="protein sequence ID" value="SMH71551.1"/>
    <property type="molecule type" value="Genomic_DNA"/>
</dbReference>
<evidence type="ECO:0000313" key="12">
    <source>
        <dbReference type="EMBL" id="SMH71551.1"/>
    </source>
</evidence>
<dbReference type="Proteomes" id="UP000230607">
    <property type="component" value="Chromosome 1"/>
</dbReference>
<evidence type="ECO:0000256" key="9">
    <source>
        <dbReference type="ARBA" id="ARBA00029440"/>
    </source>
</evidence>
<keyword evidence="13" id="KW-1185">Reference proteome</keyword>
<evidence type="ECO:0000256" key="6">
    <source>
        <dbReference type="ARBA" id="ARBA00022741"/>
    </source>
</evidence>
<keyword evidence="7 10" id="KW-0067">ATP-binding</keyword>
<sequence length="282" mass="31612">MSSGLSILYDTIRWEEKALFDAAKEKGINTKMVDCKNLSINLDKSKEDHGIVIQRCVSYYRSLHSTAALEGKGVKVINSLNTSIFAGNKLFTHMLLLKKGIPTPFSAVTFSEESALDLLDKRGYPMVIKPTVGSWGRMIAMIKDKESAEAIIESRESMYPIYQVYYLEEFVNRPPRDIRAIVIGDRVVAAIYRYSGEDQWKTNMALGGRAEELKVTKELEDICIKAKETVQGQIVGVDLMESKENGLVVHEVNNTTEYKNTVRVTGVNIPAMMIDYAVNLGK</sequence>
<dbReference type="Gene3D" id="3.30.1490.20">
    <property type="entry name" value="ATP-grasp fold, A domain"/>
    <property type="match status" value="1"/>
</dbReference>
<evidence type="ECO:0000313" key="13">
    <source>
        <dbReference type="Proteomes" id="UP000230607"/>
    </source>
</evidence>
<evidence type="ECO:0000256" key="3">
    <source>
        <dbReference type="ARBA" id="ARBA00022598"/>
    </source>
</evidence>
<keyword evidence="3 12" id="KW-0436">Ligase</keyword>
<keyword evidence="8" id="KW-0460">Magnesium</keyword>
<dbReference type="FunFam" id="3.30.1490.20:FF:000025">
    <property type="entry name" value="Alpha-aminoadipate--LysW ligase LysX protein"/>
    <property type="match status" value="1"/>
</dbReference>
<dbReference type="Pfam" id="PF08443">
    <property type="entry name" value="RimK"/>
    <property type="match status" value="1"/>
</dbReference>
<dbReference type="Pfam" id="PF22626">
    <property type="entry name" value="LysX_preATP_grasp"/>
    <property type="match status" value="1"/>
</dbReference>
<evidence type="ECO:0000256" key="8">
    <source>
        <dbReference type="ARBA" id="ARBA00022842"/>
    </source>
</evidence>
<dbReference type="InterPro" id="IPR013651">
    <property type="entry name" value="ATP-grasp_RimK-type"/>
</dbReference>
<dbReference type="OrthoDB" id="33241at2157"/>
<dbReference type="PANTHER" id="PTHR21621">
    <property type="entry name" value="RIBOSOMAL PROTEIN S6 MODIFICATION PROTEIN"/>
    <property type="match status" value="1"/>
</dbReference>
<dbReference type="PROSITE" id="PS50975">
    <property type="entry name" value="ATP_GRASP"/>
    <property type="match status" value="1"/>
</dbReference>
<keyword evidence="4" id="KW-0028">Amino-acid biosynthesis</keyword>
<dbReference type="FunFam" id="3.30.470.20:FF:000058">
    <property type="entry name" value="Alpha-aminoadipate--LysW ligase LysX protein"/>
    <property type="match status" value="1"/>
</dbReference>
<keyword evidence="6 10" id="KW-0547">Nucleotide-binding</keyword>
<evidence type="ECO:0000259" key="11">
    <source>
        <dbReference type="PROSITE" id="PS50975"/>
    </source>
</evidence>
<dbReference type="InterPro" id="IPR054562">
    <property type="entry name" value="LysX/ArgX_preATP_grasp"/>
</dbReference>
<evidence type="ECO:0000256" key="1">
    <source>
        <dbReference type="ARBA" id="ARBA00001946"/>
    </source>
</evidence>
<dbReference type="SUPFAM" id="SSF56059">
    <property type="entry name" value="Glutathione synthetase ATP-binding domain-like"/>
    <property type="match status" value="1"/>
</dbReference>
<reference evidence="13" key="1">
    <citation type="submission" date="2017-03" db="EMBL/GenBank/DDBJ databases">
        <authorList>
            <person name="Herbold C."/>
        </authorList>
    </citation>
    <scope>NUCLEOTIDE SEQUENCE [LARGE SCALE GENOMIC DNA]</scope>
</reference>
<comment type="similarity">
    <text evidence="2">Belongs to the RimK family. LysX subfamily.</text>
</comment>
<comment type="cofactor">
    <cofactor evidence="1">
        <name>Mg(2+)</name>
        <dbReference type="ChEBI" id="CHEBI:18420"/>
    </cofactor>
</comment>
<evidence type="ECO:0000256" key="2">
    <source>
        <dbReference type="ARBA" id="ARBA00006239"/>
    </source>
</evidence>
<dbReference type="PANTHER" id="PTHR21621:SF2">
    <property type="entry name" value="COENZYME GAMMA-F420-2:ALPHA-L-GLUTAMATE LIGASE"/>
    <property type="match status" value="1"/>
</dbReference>
<dbReference type="InterPro" id="IPR016185">
    <property type="entry name" value="PreATP-grasp_dom_sf"/>
</dbReference>
<dbReference type="GO" id="GO:0005524">
    <property type="term" value="F:ATP binding"/>
    <property type="evidence" value="ECO:0007669"/>
    <property type="project" value="UniProtKB-UniRule"/>
</dbReference>
<evidence type="ECO:0000256" key="10">
    <source>
        <dbReference type="PROSITE-ProRule" id="PRU00409"/>
    </source>
</evidence>
<dbReference type="InterPro" id="IPR011870">
    <property type="entry name" value="LysX_arch"/>
</dbReference>
<accession>A0A2H1FFK8</accession>
<dbReference type="InterPro" id="IPR011761">
    <property type="entry name" value="ATP-grasp"/>
</dbReference>
<evidence type="ECO:0000256" key="5">
    <source>
        <dbReference type="ARBA" id="ARBA00022723"/>
    </source>
</evidence>
<dbReference type="GO" id="GO:0043774">
    <property type="term" value="F:coenzyme F420-2 alpha-glutamyl ligase activity"/>
    <property type="evidence" value="ECO:0007669"/>
    <property type="project" value="TreeGrafter"/>
</dbReference>
<name>A0A2H1FFK8_9ARCH</name>
<dbReference type="NCBIfam" id="TIGR02144">
    <property type="entry name" value="LysX_arch"/>
    <property type="match status" value="1"/>
</dbReference>
<dbReference type="Gene3D" id="3.30.470.20">
    <property type="entry name" value="ATP-grasp fold, B domain"/>
    <property type="match status" value="1"/>
</dbReference>
<evidence type="ECO:0000256" key="4">
    <source>
        <dbReference type="ARBA" id="ARBA00022605"/>
    </source>
</evidence>
<dbReference type="NCBIfam" id="TIGR00768">
    <property type="entry name" value="rimK_fam"/>
    <property type="match status" value="1"/>
</dbReference>
<protein>
    <submittedName>
        <fullName evidence="12">Alpha-aminoadipate--LysW ligase LysX</fullName>
    </submittedName>
</protein>
<dbReference type="GO" id="GO:0009085">
    <property type="term" value="P:lysine biosynthetic process"/>
    <property type="evidence" value="ECO:0007669"/>
    <property type="project" value="InterPro"/>
</dbReference>
<dbReference type="AlphaFoldDB" id="A0A2H1FFK8"/>
<dbReference type="GO" id="GO:0005737">
    <property type="term" value="C:cytoplasm"/>
    <property type="evidence" value="ECO:0007669"/>
    <property type="project" value="TreeGrafter"/>
</dbReference>
<gene>
    <name evidence="12" type="primary">lysX</name>
    <name evidence="12" type="ORF">NCS_11363</name>
</gene>